<sequence length="232" mass="26096">MSQTKRQANPPKTSVQRVERPLLLLRLKGCGCEQCQHLETFQERLTSRDKSFDVVRNPVSHPDVDGRELWPQVRNLTGNDSRIILLTWGYSGTGKSTLIRSLLSYAKDESSAPVHIVEILGSKIYDLVKAMRLRGSQRWKPSQVTEKKKEQCVVENDSFAETVPPGRITEDFMKQIEGVREVASTMNNQASSRSCLLIFIGSNIVLGDLPGTERSEEVTDLKDPRSGRVLQT</sequence>
<evidence type="ECO:0000256" key="1">
    <source>
        <dbReference type="SAM" id="MobiDB-lite"/>
    </source>
</evidence>
<reference evidence="2 3" key="1">
    <citation type="submission" date="2017-03" db="EMBL/GenBank/DDBJ databases">
        <title>Widespread Adenine N6-methylation of Active Genes in Fungi.</title>
        <authorList>
            <consortium name="DOE Joint Genome Institute"/>
            <person name="Mondo S.J."/>
            <person name="Dannebaum R.O."/>
            <person name="Kuo R.C."/>
            <person name="Louie K.B."/>
            <person name="Bewick A.J."/>
            <person name="Labutti K."/>
            <person name="Haridas S."/>
            <person name="Kuo A."/>
            <person name="Salamov A."/>
            <person name="Ahrendt S.R."/>
            <person name="Lau R."/>
            <person name="Bowen B.P."/>
            <person name="Lipzen A."/>
            <person name="Sullivan W."/>
            <person name="Andreopoulos W.B."/>
            <person name="Clum A."/>
            <person name="Lindquist E."/>
            <person name="Daum C."/>
            <person name="Northen T.R."/>
            <person name="Ramamoorthy G."/>
            <person name="Schmitz R.J."/>
            <person name="Gryganskyi A."/>
            <person name="Culley D."/>
            <person name="Magnuson J."/>
            <person name="James T.Y."/>
            <person name="O'Malley M.A."/>
            <person name="Stajich J.E."/>
            <person name="Spatafora J.W."/>
            <person name="Visel A."/>
            <person name="Grigoriev I.V."/>
        </authorList>
    </citation>
    <scope>NUCLEOTIDE SEQUENCE [LARGE SCALE GENOMIC DNA]</scope>
    <source>
        <strain evidence="2 3">NRRL Y-17943</strain>
    </source>
</reference>
<gene>
    <name evidence="2" type="ORF">BD324DRAFT_684309</name>
</gene>
<dbReference type="SUPFAM" id="SSF52540">
    <property type="entry name" value="P-loop containing nucleoside triphosphate hydrolases"/>
    <property type="match status" value="1"/>
</dbReference>
<proteinExistence type="predicted"/>
<feature type="compositionally biased region" description="Basic and acidic residues" evidence="1">
    <location>
        <begin position="213"/>
        <end position="226"/>
    </location>
</feature>
<evidence type="ECO:0000313" key="3">
    <source>
        <dbReference type="Proteomes" id="UP000193218"/>
    </source>
</evidence>
<dbReference type="Proteomes" id="UP000193218">
    <property type="component" value="Unassembled WGS sequence"/>
</dbReference>
<dbReference type="InterPro" id="IPR027417">
    <property type="entry name" value="P-loop_NTPase"/>
</dbReference>
<comment type="caution">
    <text evidence="2">The sequence shown here is derived from an EMBL/GenBank/DDBJ whole genome shotgun (WGS) entry which is preliminary data.</text>
</comment>
<accession>A0A1Y1U790</accession>
<feature type="non-terminal residue" evidence="2">
    <location>
        <position position="232"/>
    </location>
</feature>
<dbReference type="EMBL" id="NBSH01000023">
    <property type="protein sequence ID" value="ORX33367.1"/>
    <property type="molecule type" value="Genomic_DNA"/>
</dbReference>
<dbReference type="AlphaFoldDB" id="A0A1Y1U790"/>
<dbReference type="Gene3D" id="3.40.850.10">
    <property type="entry name" value="Kinesin motor domain"/>
    <property type="match status" value="1"/>
</dbReference>
<dbReference type="InParanoid" id="A0A1Y1U790"/>
<dbReference type="InterPro" id="IPR036961">
    <property type="entry name" value="Kinesin_motor_dom_sf"/>
</dbReference>
<dbReference type="GeneID" id="33561021"/>
<organism evidence="2 3">
    <name type="scientific">Kockovaella imperatae</name>
    <dbReference type="NCBI Taxonomy" id="4999"/>
    <lineage>
        <taxon>Eukaryota</taxon>
        <taxon>Fungi</taxon>
        <taxon>Dikarya</taxon>
        <taxon>Basidiomycota</taxon>
        <taxon>Agaricomycotina</taxon>
        <taxon>Tremellomycetes</taxon>
        <taxon>Tremellales</taxon>
        <taxon>Cuniculitremaceae</taxon>
        <taxon>Kockovaella</taxon>
    </lineage>
</organism>
<protein>
    <submittedName>
        <fullName evidence="2">Uncharacterized protein</fullName>
    </submittedName>
</protein>
<keyword evidence="3" id="KW-1185">Reference proteome</keyword>
<dbReference type="RefSeq" id="XP_021867706.1">
    <property type="nucleotide sequence ID" value="XM_022019212.1"/>
</dbReference>
<name>A0A1Y1U790_9TREE</name>
<feature type="region of interest" description="Disordered" evidence="1">
    <location>
        <begin position="213"/>
        <end position="232"/>
    </location>
</feature>
<evidence type="ECO:0000313" key="2">
    <source>
        <dbReference type="EMBL" id="ORX33367.1"/>
    </source>
</evidence>